<evidence type="ECO:0000256" key="2">
    <source>
        <dbReference type="ARBA" id="ARBA00023125"/>
    </source>
</evidence>
<organism evidence="5 6">
    <name type="scientific">SAR324 cluster bacterium</name>
    <dbReference type="NCBI Taxonomy" id="2024889"/>
    <lineage>
        <taxon>Bacteria</taxon>
        <taxon>Deltaproteobacteria</taxon>
        <taxon>SAR324 cluster</taxon>
    </lineage>
</organism>
<keyword evidence="2" id="KW-0238">DNA-binding</keyword>
<gene>
    <name evidence="5" type="ORF">COB67_09090</name>
</gene>
<keyword evidence="3" id="KW-0804">Transcription</keyword>
<dbReference type="Proteomes" id="UP000218113">
    <property type="component" value="Unassembled WGS sequence"/>
</dbReference>
<feature type="domain" description="HTH arsR-type" evidence="4">
    <location>
        <begin position="22"/>
        <end position="111"/>
    </location>
</feature>
<evidence type="ECO:0000256" key="3">
    <source>
        <dbReference type="ARBA" id="ARBA00023163"/>
    </source>
</evidence>
<dbReference type="PROSITE" id="PS50987">
    <property type="entry name" value="HTH_ARSR_2"/>
    <property type="match status" value="1"/>
</dbReference>
<dbReference type="GO" id="GO:0003677">
    <property type="term" value="F:DNA binding"/>
    <property type="evidence" value="ECO:0007669"/>
    <property type="project" value="UniProtKB-KW"/>
</dbReference>
<reference evidence="6" key="1">
    <citation type="submission" date="2017-08" db="EMBL/GenBank/DDBJ databases">
        <title>A dynamic microbial community with high functional redundancy inhabits the cold, oxic subseafloor aquifer.</title>
        <authorList>
            <person name="Tully B.J."/>
            <person name="Wheat C.G."/>
            <person name="Glazer B.T."/>
            <person name="Huber J.A."/>
        </authorList>
    </citation>
    <scope>NUCLEOTIDE SEQUENCE [LARGE SCALE GENOMIC DNA]</scope>
</reference>
<dbReference type="Pfam" id="PF01022">
    <property type="entry name" value="HTH_5"/>
    <property type="match status" value="1"/>
</dbReference>
<dbReference type="AlphaFoldDB" id="A0A2A4T231"/>
<dbReference type="InterPro" id="IPR036388">
    <property type="entry name" value="WH-like_DNA-bd_sf"/>
</dbReference>
<dbReference type="SMART" id="SM00418">
    <property type="entry name" value="HTH_ARSR"/>
    <property type="match status" value="1"/>
</dbReference>
<name>A0A2A4T231_9DELT</name>
<keyword evidence="1" id="KW-0805">Transcription regulation</keyword>
<dbReference type="InterPro" id="IPR051081">
    <property type="entry name" value="HTH_MetalResp_TranReg"/>
</dbReference>
<dbReference type="EMBL" id="NVSR01000069">
    <property type="protein sequence ID" value="PCI27205.1"/>
    <property type="molecule type" value="Genomic_DNA"/>
</dbReference>
<dbReference type="InterPro" id="IPR036390">
    <property type="entry name" value="WH_DNA-bd_sf"/>
</dbReference>
<dbReference type="GO" id="GO:0003700">
    <property type="term" value="F:DNA-binding transcription factor activity"/>
    <property type="evidence" value="ECO:0007669"/>
    <property type="project" value="InterPro"/>
</dbReference>
<evidence type="ECO:0000313" key="6">
    <source>
        <dbReference type="Proteomes" id="UP000218113"/>
    </source>
</evidence>
<evidence type="ECO:0000256" key="1">
    <source>
        <dbReference type="ARBA" id="ARBA00023015"/>
    </source>
</evidence>
<accession>A0A2A4T231</accession>
<comment type="caution">
    <text evidence="5">The sequence shown here is derived from an EMBL/GenBank/DDBJ whole genome shotgun (WGS) entry which is preliminary data.</text>
</comment>
<dbReference type="SUPFAM" id="SSF46785">
    <property type="entry name" value="Winged helix' DNA-binding domain"/>
    <property type="match status" value="1"/>
</dbReference>
<dbReference type="CDD" id="cd00090">
    <property type="entry name" value="HTH_ARSR"/>
    <property type="match status" value="1"/>
</dbReference>
<sequence length="111" mass="12623">MVKCVGPTLSEEVIQRYQEQYSFHPEMEELAEFFHLVSNPIRLKILNLLREEGPVCVCDMRDIFGVSAPAISQHLAKLKMCKVVQTNKQAQTVFYSLTDHPLLGLAFKGLD</sequence>
<protein>
    <submittedName>
        <fullName evidence="5">Transcriptional regulator</fullName>
    </submittedName>
</protein>
<dbReference type="PRINTS" id="PR00778">
    <property type="entry name" value="HTHARSR"/>
</dbReference>
<dbReference type="PANTHER" id="PTHR33154:SF18">
    <property type="entry name" value="ARSENICAL RESISTANCE OPERON REPRESSOR"/>
    <property type="match status" value="1"/>
</dbReference>
<dbReference type="InterPro" id="IPR011991">
    <property type="entry name" value="ArsR-like_HTH"/>
</dbReference>
<dbReference type="Gene3D" id="1.10.10.10">
    <property type="entry name" value="Winged helix-like DNA-binding domain superfamily/Winged helix DNA-binding domain"/>
    <property type="match status" value="1"/>
</dbReference>
<dbReference type="PANTHER" id="PTHR33154">
    <property type="entry name" value="TRANSCRIPTIONAL REGULATOR, ARSR FAMILY"/>
    <property type="match status" value="1"/>
</dbReference>
<evidence type="ECO:0000313" key="5">
    <source>
        <dbReference type="EMBL" id="PCI27205.1"/>
    </source>
</evidence>
<proteinExistence type="predicted"/>
<evidence type="ECO:0000259" key="4">
    <source>
        <dbReference type="PROSITE" id="PS50987"/>
    </source>
</evidence>
<dbReference type="NCBIfam" id="NF033788">
    <property type="entry name" value="HTH_metalloreg"/>
    <property type="match status" value="1"/>
</dbReference>
<dbReference type="InterPro" id="IPR001845">
    <property type="entry name" value="HTH_ArsR_DNA-bd_dom"/>
</dbReference>